<keyword evidence="1" id="KW-0472">Membrane</keyword>
<feature type="domain" description="DUF1559" evidence="2">
    <location>
        <begin position="35"/>
        <end position="318"/>
    </location>
</feature>
<evidence type="ECO:0000259" key="2">
    <source>
        <dbReference type="Pfam" id="PF07596"/>
    </source>
</evidence>
<dbReference type="NCBIfam" id="TIGR02532">
    <property type="entry name" value="IV_pilin_GFxxxE"/>
    <property type="match status" value="1"/>
</dbReference>
<dbReference type="PANTHER" id="PTHR30093">
    <property type="entry name" value="GENERAL SECRETION PATHWAY PROTEIN G"/>
    <property type="match status" value="1"/>
</dbReference>
<evidence type="ECO:0000313" key="4">
    <source>
        <dbReference type="Proteomes" id="UP000551616"/>
    </source>
</evidence>
<reference evidence="3 4" key="1">
    <citation type="submission" date="2020-05" db="EMBL/GenBank/DDBJ databases">
        <title>Bremerella alba sp. nov., a novel planctomycete isolated from the surface of the macroalga Fucus spiralis.</title>
        <authorList>
            <person name="Godinho O."/>
            <person name="Botelho R."/>
            <person name="Albuquerque L."/>
            <person name="Wiegand S."/>
            <person name="Da Costa M.S."/>
            <person name="Lobo-Da-Cunha A."/>
            <person name="Jogler C."/>
            <person name="Lage O.M."/>
        </authorList>
    </citation>
    <scope>NUCLEOTIDE SEQUENCE [LARGE SCALE GENOMIC DNA]</scope>
    <source>
        <strain evidence="3 4">FF15</strain>
    </source>
</reference>
<evidence type="ECO:0000256" key="1">
    <source>
        <dbReference type="SAM" id="Phobius"/>
    </source>
</evidence>
<dbReference type="PANTHER" id="PTHR30093:SF2">
    <property type="entry name" value="TYPE II SECRETION SYSTEM PROTEIN H"/>
    <property type="match status" value="1"/>
</dbReference>
<keyword evidence="1" id="KW-0812">Transmembrane</keyword>
<name>A0A7V8V2L0_9BACT</name>
<sequence>MPRTLRSLAGFTLVELLVVIAIIGVLIALLLPAVQQAREAARRMSCSNKLRQVGIAIHNYHDTHLKFPMGVQYYWHSNFLVHLLPFLEQNNAYDQLDFSHSSAMLFDSNSMTGVRQHNYEVMQGFPATAYQCPSSPLPEFAENPSGPVECSTTDYIGIAGACTSSTSSIDPTGQDRCVATNSGYACSNGSLIPNESLRMAQISDGTTNTIIVAEQSNWTVNSSGSNIDQRNSSRRGAWIGTFNRSYPGGPDDSDWTSTRGAYYNVSTMRYGVGFRTLVSGSGGNHQTGCNTPIHSAHPGGAMVLRVDAGTNFLAETVDWTTLRNICIRDDGQVLENSPL</sequence>
<dbReference type="InterPro" id="IPR011453">
    <property type="entry name" value="DUF1559"/>
</dbReference>
<keyword evidence="4" id="KW-1185">Reference proteome</keyword>
<proteinExistence type="predicted"/>
<dbReference type="EMBL" id="JABRWO010000002">
    <property type="protein sequence ID" value="MBA2113800.1"/>
    <property type="molecule type" value="Genomic_DNA"/>
</dbReference>
<dbReference type="InterPro" id="IPR045584">
    <property type="entry name" value="Pilin-like"/>
</dbReference>
<organism evidence="3 4">
    <name type="scientific">Bremerella alba</name>
    <dbReference type="NCBI Taxonomy" id="980252"/>
    <lineage>
        <taxon>Bacteria</taxon>
        <taxon>Pseudomonadati</taxon>
        <taxon>Planctomycetota</taxon>
        <taxon>Planctomycetia</taxon>
        <taxon>Pirellulales</taxon>
        <taxon>Pirellulaceae</taxon>
        <taxon>Bremerella</taxon>
    </lineage>
</organism>
<dbReference type="RefSeq" id="WP_207395281.1">
    <property type="nucleotide sequence ID" value="NZ_JABRWO010000002.1"/>
</dbReference>
<keyword evidence="1" id="KW-1133">Transmembrane helix</keyword>
<dbReference type="Pfam" id="PF07596">
    <property type="entry name" value="SBP_bac_10"/>
    <property type="match status" value="1"/>
</dbReference>
<feature type="transmembrane region" description="Helical" evidence="1">
    <location>
        <begin position="12"/>
        <end position="34"/>
    </location>
</feature>
<gene>
    <name evidence="3" type="ORF">HOV93_09520</name>
</gene>
<protein>
    <recommendedName>
        <fullName evidence="2">DUF1559 domain-containing protein</fullName>
    </recommendedName>
</protein>
<accession>A0A7V8V2L0</accession>
<dbReference type="Proteomes" id="UP000551616">
    <property type="component" value="Unassembled WGS sequence"/>
</dbReference>
<dbReference type="InterPro" id="IPR012902">
    <property type="entry name" value="N_methyl_site"/>
</dbReference>
<evidence type="ECO:0000313" key="3">
    <source>
        <dbReference type="EMBL" id="MBA2113800.1"/>
    </source>
</evidence>
<dbReference type="SUPFAM" id="SSF54523">
    <property type="entry name" value="Pili subunits"/>
    <property type="match status" value="1"/>
</dbReference>
<dbReference type="PROSITE" id="PS00409">
    <property type="entry name" value="PROKAR_NTER_METHYL"/>
    <property type="match status" value="1"/>
</dbReference>
<dbReference type="Gene3D" id="3.30.700.10">
    <property type="entry name" value="Glycoprotein, Type 4 Pilin"/>
    <property type="match status" value="1"/>
</dbReference>
<dbReference type="Pfam" id="PF07963">
    <property type="entry name" value="N_methyl"/>
    <property type="match status" value="1"/>
</dbReference>
<dbReference type="AlphaFoldDB" id="A0A7V8V2L0"/>
<comment type="caution">
    <text evidence="3">The sequence shown here is derived from an EMBL/GenBank/DDBJ whole genome shotgun (WGS) entry which is preliminary data.</text>
</comment>